<proteinExistence type="predicted"/>
<protein>
    <submittedName>
        <fullName evidence="2">Transposase</fullName>
    </submittedName>
</protein>
<dbReference type="InterPro" id="IPR002560">
    <property type="entry name" value="Transposase_DDE"/>
</dbReference>
<feature type="domain" description="Transposase IS204/IS1001/IS1096/IS1165 DDE" evidence="1">
    <location>
        <begin position="14"/>
        <end position="76"/>
    </location>
</feature>
<evidence type="ECO:0000313" key="2">
    <source>
        <dbReference type="EMBL" id="QPH85389.1"/>
    </source>
</evidence>
<dbReference type="AlphaFoldDB" id="A0A7S9R767"/>
<reference evidence="2 3" key="1">
    <citation type="journal article" date="2018" name="Emerg. Microbes Infect.">
        <title>Genomic analysis of oral Campylobacter concisus strains identified a potential bacterial molecular marker associated with active Crohn's disease.</title>
        <authorList>
            <person name="Liu F."/>
            <person name="Ma R."/>
            <person name="Tay C.Y.A."/>
            <person name="Octavia S."/>
            <person name="Lan R."/>
            <person name="Chung H.K.L."/>
            <person name="Riordan S.M."/>
            <person name="Grimm M.C."/>
            <person name="Leong R.W."/>
            <person name="Tanaka M.M."/>
            <person name="Connor S."/>
            <person name="Zhang L."/>
        </authorList>
    </citation>
    <scope>NUCLEOTIDE SEQUENCE [LARGE SCALE GENOMIC DNA]</scope>
    <source>
        <strain evidence="2 3">P10CDO-S2</strain>
    </source>
</reference>
<sequence length="77" mass="9190">MALKRQASPDTSVIYIDEFKGNIEKEKYQLAMYDKNRKLVDILRNRHSQTIKNIINEFEIQPQVVVMDMFKPFRSVK</sequence>
<accession>A0A7S9R767</accession>
<evidence type="ECO:0000259" key="1">
    <source>
        <dbReference type="Pfam" id="PF01610"/>
    </source>
</evidence>
<name>A0A7S9R767_9BACT</name>
<dbReference type="EMBL" id="CP049274">
    <property type="protein sequence ID" value="QPH85389.1"/>
    <property type="molecule type" value="Genomic_DNA"/>
</dbReference>
<dbReference type="Pfam" id="PF01610">
    <property type="entry name" value="DDE_Tnp_ISL3"/>
    <property type="match status" value="1"/>
</dbReference>
<organism evidence="2 3">
    <name type="scientific">Campylobacter concisus</name>
    <dbReference type="NCBI Taxonomy" id="199"/>
    <lineage>
        <taxon>Bacteria</taxon>
        <taxon>Pseudomonadati</taxon>
        <taxon>Campylobacterota</taxon>
        <taxon>Epsilonproteobacteria</taxon>
        <taxon>Campylobacterales</taxon>
        <taxon>Campylobacteraceae</taxon>
        <taxon>Campylobacter</taxon>
    </lineage>
</organism>
<dbReference type="Proteomes" id="UP000594630">
    <property type="component" value="Chromosome"/>
</dbReference>
<gene>
    <name evidence="2" type="ORF">CVT06_00315</name>
</gene>
<evidence type="ECO:0000313" key="3">
    <source>
        <dbReference type="Proteomes" id="UP000594630"/>
    </source>
</evidence>